<dbReference type="RefSeq" id="WP_354087736.1">
    <property type="nucleotide sequence ID" value="NZ_JBEPTF010000001.1"/>
</dbReference>
<feature type="signal peptide" evidence="1">
    <location>
        <begin position="1"/>
        <end position="20"/>
    </location>
</feature>
<evidence type="ECO:0000256" key="1">
    <source>
        <dbReference type="SAM" id="SignalP"/>
    </source>
</evidence>
<evidence type="ECO:0000313" key="3">
    <source>
        <dbReference type="Proteomes" id="UP001549313"/>
    </source>
</evidence>
<comment type="caution">
    <text evidence="2">The sequence shown here is derived from an EMBL/GenBank/DDBJ whole genome shotgun (WGS) entry which is preliminary data.</text>
</comment>
<gene>
    <name evidence="2" type="ORF">ABIE19_000707</name>
</gene>
<protein>
    <submittedName>
        <fullName evidence="2">Uncharacterized protein</fullName>
    </submittedName>
</protein>
<name>A0ABV2R9V5_9CAUL</name>
<feature type="chain" id="PRO_5046671541" evidence="1">
    <location>
        <begin position="21"/>
        <end position="279"/>
    </location>
</feature>
<dbReference type="EMBL" id="JBEPTF010000001">
    <property type="protein sequence ID" value="MET4682798.1"/>
    <property type="molecule type" value="Genomic_DNA"/>
</dbReference>
<proteinExistence type="predicted"/>
<reference evidence="2 3" key="1">
    <citation type="submission" date="2024-06" db="EMBL/GenBank/DDBJ databases">
        <title>Sorghum-associated microbial communities from plants grown in Nebraska, USA.</title>
        <authorList>
            <person name="Schachtman D."/>
        </authorList>
    </citation>
    <scope>NUCLEOTIDE SEQUENCE [LARGE SCALE GENOMIC DNA]</scope>
    <source>
        <strain evidence="2 3">2814</strain>
    </source>
</reference>
<evidence type="ECO:0000313" key="2">
    <source>
        <dbReference type="EMBL" id="MET4682798.1"/>
    </source>
</evidence>
<sequence length="279" mass="29397">MTALATSLAVLATPVGAARAAVTDAFYDRVFVLAAHEKCGLFEPRLIAALDAAALQARGAALRAGSPATDLAAAAQRARTRAAGVACDDRDLGRVKARVQAGFAGWSRAARMTFPGDRSAWKGDRYESRLPGWRLVQDGATGGSPVRFGLVGRGPEATTPTAVVSFVGRPRPYAARLVLRDTDQSPRVWLAGNGLPPEPARRAVFASASRAAPTELLTEGARQGEAWTFPAQAAEALSRLDPRETFVIEFLFRDDSVASARFEAGDFAAARAFLAMGAA</sequence>
<accession>A0ABV2R9V5</accession>
<organism evidence="2 3">
    <name type="scientific">Brevundimonas faecalis</name>
    <dbReference type="NCBI Taxonomy" id="947378"/>
    <lineage>
        <taxon>Bacteria</taxon>
        <taxon>Pseudomonadati</taxon>
        <taxon>Pseudomonadota</taxon>
        <taxon>Alphaproteobacteria</taxon>
        <taxon>Caulobacterales</taxon>
        <taxon>Caulobacteraceae</taxon>
        <taxon>Brevundimonas</taxon>
    </lineage>
</organism>
<dbReference type="Proteomes" id="UP001549313">
    <property type="component" value="Unassembled WGS sequence"/>
</dbReference>
<keyword evidence="3" id="KW-1185">Reference proteome</keyword>
<keyword evidence="1" id="KW-0732">Signal</keyword>